<feature type="transmembrane region" description="Helical" evidence="1">
    <location>
        <begin position="62"/>
        <end position="80"/>
    </location>
</feature>
<evidence type="ECO:0000313" key="3">
    <source>
        <dbReference type="Proteomes" id="UP001595912"/>
    </source>
</evidence>
<comment type="caution">
    <text evidence="2">The sequence shown here is derived from an EMBL/GenBank/DDBJ whole genome shotgun (WGS) entry which is preliminary data.</text>
</comment>
<accession>A0ABV9VPQ2</accession>
<evidence type="ECO:0000256" key="1">
    <source>
        <dbReference type="SAM" id="Phobius"/>
    </source>
</evidence>
<keyword evidence="1" id="KW-1133">Transmembrane helix</keyword>
<gene>
    <name evidence="2" type="ORF">ACFPIJ_07360</name>
</gene>
<dbReference type="InterPro" id="IPR045629">
    <property type="entry name" value="DUF6232"/>
</dbReference>
<dbReference type="Proteomes" id="UP001595912">
    <property type="component" value="Unassembled WGS sequence"/>
</dbReference>
<proteinExistence type="predicted"/>
<dbReference type="Pfam" id="PF19744">
    <property type="entry name" value="DUF6232"/>
    <property type="match status" value="1"/>
</dbReference>
<protein>
    <submittedName>
        <fullName evidence="2">DUF6232 family protein</fullName>
    </submittedName>
</protein>
<organism evidence="2 3">
    <name type="scientific">Dactylosporangium cerinum</name>
    <dbReference type="NCBI Taxonomy" id="1434730"/>
    <lineage>
        <taxon>Bacteria</taxon>
        <taxon>Bacillati</taxon>
        <taxon>Actinomycetota</taxon>
        <taxon>Actinomycetes</taxon>
        <taxon>Micromonosporales</taxon>
        <taxon>Micromonosporaceae</taxon>
        <taxon>Dactylosporangium</taxon>
    </lineage>
</organism>
<dbReference type="RefSeq" id="WP_380113869.1">
    <property type="nucleotide sequence ID" value="NZ_JBHSIU010000010.1"/>
</dbReference>
<sequence>MRITHRSFQVLEPVRASYAIGELRSVWVVIPGTDHLRVLVRMSCSGGSVAVAALFATGSNHAAGWVFAVLSLLVLATLWARPAPAGSPPDYQLVAAWQGTSICLYTTTDPVRFGQVRRALQRALDWTEDA</sequence>
<name>A0ABV9VPQ2_9ACTN</name>
<reference evidence="3" key="1">
    <citation type="journal article" date="2019" name="Int. J. Syst. Evol. Microbiol.">
        <title>The Global Catalogue of Microorganisms (GCM) 10K type strain sequencing project: providing services to taxonomists for standard genome sequencing and annotation.</title>
        <authorList>
            <consortium name="The Broad Institute Genomics Platform"/>
            <consortium name="The Broad Institute Genome Sequencing Center for Infectious Disease"/>
            <person name="Wu L."/>
            <person name="Ma J."/>
        </authorList>
    </citation>
    <scope>NUCLEOTIDE SEQUENCE [LARGE SCALE GENOMIC DNA]</scope>
    <source>
        <strain evidence="3">CGMCC 4.7152</strain>
    </source>
</reference>
<keyword evidence="1" id="KW-0472">Membrane</keyword>
<dbReference type="EMBL" id="JBHSIU010000010">
    <property type="protein sequence ID" value="MFC4997639.1"/>
    <property type="molecule type" value="Genomic_DNA"/>
</dbReference>
<evidence type="ECO:0000313" key="2">
    <source>
        <dbReference type="EMBL" id="MFC4997639.1"/>
    </source>
</evidence>
<keyword evidence="1" id="KW-0812">Transmembrane</keyword>
<keyword evidence="3" id="KW-1185">Reference proteome</keyword>